<dbReference type="AlphaFoldDB" id="A0A0F8VES8"/>
<evidence type="ECO:0000313" key="1">
    <source>
        <dbReference type="EMBL" id="KKK42998.1"/>
    </source>
</evidence>
<reference evidence="1" key="1">
    <citation type="journal article" date="2015" name="Nature">
        <title>Complex archaea that bridge the gap between prokaryotes and eukaryotes.</title>
        <authorList>
            <person name="Spang A."/>
            <person name="Saw J.H."/>
            <person name="Jorgensen S.L."/>
            <person name="Zaremba-Niedzwiedzka K."/>
            <person name="Martijn J."/>
            <person name="Lind A.E."/>
            <person name="van Eijk R."/>
            <person name="Schleper C."/>
            <person name="Guy L."/>
            <person name="Ettema T.J."/>
        </authorList>
    </citation>
    <scope>NUCLEOTIDE SEQUENCE</scope>
</reference>
<organism evidence="1">
    <name type="scientific">marine sediment metagenome</name>
    <dbReference type="NCBI Taxonomy" id="412755"/>
    <lineage>
        <taxon>unclassified sequences</taxon>
        <taxon>metagenomes</taxon>
        <taxon>ecological metagenomes</taxon>
    </lineage>
</organism>
<dbReference type="EMBL" id="LAZR01070284">
    <property type="protein sequence ID" value="KKK42998.1"/>
    <property type="molecule type" value="Genomic_DNA"/>
</dbReference>
<sequence>MAQLKLSVKIDPRDYIHLMDEQTTPMQFSRTLRKHLKYIGSEIGPFTYSLAAFWDAQKLSKYRDELPGEPFENGDEL</sequence>
<protein>
    <submittedName>
        <fullName evidence="1">Uncharacterized protein</fullName>
    </submittedName>
</protein>
<gene>
    <name evidence="1" type="ORF">LCGC14_3169120</name>
</gene>
<proteinExistence type="predicted"/>
<name>A0A0F8VES8_9ZZZZ</name>
<accession>A0A0F8VES8</accession>
<comment type="caution">
    <text evidence="1">The sequence shown here is derived from an EMBL/GenBank/DDBJ whole genome shotgun (WGS) entry which is preliminary data.</text>
</comment>